<evidence type="ECO:0000313" key="4">
    <source>
        <dbReference type="EMBL" id="ODV63085.1"/>
    </source>
</evidence>
<dbReference type="Pfam" id="PF18151">
    <property type="entry name" value="DUF5601"/>
    <property type="match status" value="1"/>
</dbReference>
<evidence type="ECO:0000256" key="1">
    <source>
        <dbReference type="SAM" id="MobiDB-lite"/>
    </source>
</evidence>
<feature type="compositionally biased region" description="Polar residues" evidence="1">
    <location>
        <begin position="258"/>
        <end position="270"/>
    </location>
</feature>
<dbReference type="InterPro" id="IPR003892">
    <property type="entry name" value="CUE"/>
</dbReference>
<dbReference type="Pfam" id="PF02204">
    <property type="entry name" value="VPS9"/>
    <property type="match status" value="1"/>
</dbReference>
<feature type="compositionally biased region" description="Polar residues" evidence="1">
    <location>
        <begin position="110"/>
        <end position="122"/>
    </location>
</feature>
<dbReference type="InterPro" id="IPR037191">
    <property type="entry name" value="VPS9_dom_sf"/>
</dbReference>
<dbReference type="Gene3D" id="1.10.246.120">
    <property type="match status" value="1"/>
</dbReference>
<dbReference type="GO" id="GO:0005085">
    <property type="term" value="F:guanyl-nucleotide exchange factor activity"/>
    <property type="evidence" value="ECO:0007669"/>
    <property type="project" value="InterPro"/>
</dbReference>
<dbReference type="InterPro" id="IPR045046">
    <property type="entry name" value="Vps9-like"/>
</dbReference>
<dbReference type="RefSeq" id="XP_020049392.1">
    <property type="nucleotide sequence ID" value="XM_020192705.1"/>
</dbReference>
<name>A0A1D2VNF5_9ASCO</name>
<feature type="compositionally biased region" description="Low complexity" evidence="1">
    <location>
        <begin position="228"/>
        <end position="237"/>
    </location>
</feature>
<dbReference type="InterPro" id="IPR003123">
    <property type="entry name" value="VPS9"/>
</dbReference>
<dbReference type="Proteomes" id="UP000095038">
    <property type="component" value="Unassembled WGS sequence"/>
</dbReference>
<evidence type="ECO:0000259" key="3">
    <source>
        <dbReference type="PROSITE" id="PS51205"/>
    </source>
</evidence>
<protein>
    <recommendedName>
        <fullName evidence="6">VPS9 domain-containing protein</fullName>
    </recommendedName>
</protein>
<dbReference type="PROSITE" id="PS51205">
    <property type="entry name" value="VPS9"/>
    <property type="match status" value="1"/>
</dbReference>
<dbReference type="Pfam" id="PF02845">
    <property type="entry name" value="CUE"/>
    <property type="match status" value="1"/>
</dbReference>
<dbReference type="GO" id="GO:0031267">
    <property type="term" value="F:small GTPase binding"/>
    <property type="evidence" value="ECO:0007669"/>
    <property type="project" value="TreeGrafter"/>
</dbReference>
<dbReference type="GO" id="GO:0005829">
    <property type="term" value="C:cytosol"/>
    <property type="evidence" value="ECO:0007669"/>
    <property type="project" value="TreeGrafter"/>
</dbReference>
<keyword evidence="5" id="KW-1185">Reference proteome</keyword>
<evidence type="ECO:0008006" key="6">
    <source>
        <dbReference type="Google" id="ProtNLM"/>
    </source>
</evidence>
<dbReference type="GO" id="GO:0030139">
    <property type="term" value="C:endocytic vesicle"/>
    <property type="evidence" value="ECO:0007669"/>
    <property type="project" value="TreeGrafter"/>
</dbReference>
<feature type="compositionally biased region" description="Polar residues" evidence="1">
    <location>
        <begin position="643"/>
        <end position="653"/>
    </location>
</feature>
<dbReference type="OrthoDB" id="300289at2759"/>
<dbReference type="Gene3D" id="1.20.1050.80">
    <property type="entry name" value="VPS9 domain"/>
    <property type="match status" value="1"/>
</dbReference>
<dbReference type="PROSITE" id="PS51140">
    <property type="entry name" value="CUE"/>
    <property type="match status" value="1"/>
</dbReference>
<dbReference type="SMART" id="SM00167">
    <property type="entry name" value="VPS9"/>
    <property type="match status" value="1"/>
</dbReference>
<dbReference type="STRING" id="1344418.A0A1D2VNF5"/>
<evidence type="ECO:0000313" key="5">
    <source>
        <dbReference type="Proteomes" id="UP000095038"/>
    </source>
</evidence>
<feature type="region of interest" description="Disordered" evidence="1">
    <location>
        <begin position="694"/>
        <end position="719"/>
    </location>
</feature>
<dbReference type="PANTHER" id="PTHR23101:SF25">
    <property type="entry name" value="GTPASE-ACTIVATING PROTEIN AND VPS9 DOMAIN-CONTAINING PROTEIN 1"/>
    <property type="match status" value="1"/>
</dbReference>
<dbReference type="InterPro" id="IPR041545">
    <property type="entry name" value="DUF5601"/>
</dbReference>
<dbReference type="CDD" id="cd14369">
    <property type="entry name" value="CUE_VPS9_like"/>
    <property type="match status" value="1"/>
</dbReference>
<dbReference type="EMBL" id="KV454476">
    <property type="protein sequence ID" value="ODV63085.1"/>
    <property type="molecule type" value="Genomic_DNA"/>
</dbReference>
<feature type="compositionally biased region" description="Low complexity" evidence="1">
    <location>
        <begin position="294"/>
        <end position="315"/>
    </location>
</feature>
<dbReference type="GeneID" id="30966341"/>
<feature type="domain" description="CUE" evidence="2">
    <location>
        <begin position="738"/>
        <end position="781"/>
    </location>
</feature>
<dbReference type="GO" id="GO:0016192">
    <property type="term" value="P:vesicle-mediated transport"/>
    <property type="evidence" value="ECO:0007669"/>
    <property type="project" value="InterPro"/>
</dbReference>
<dbReference type="InParanoid" id="A0A1D2VNF5"/>
<dbReference type="AlphaFoldDB" id="A0A1D2VNF5"/>
<dbReference type="Gene3D" id="1.10.8.10">
    <property type="entry name" value="DNA helicase RuvA subunit, C-terminal domain"/>
    <property type="match status" value="1"/>
</dbReference>
<gene>
    <name evidence="4" type="ORF">ASCRUDRAFT_74483</name>
</gene>
<organism evidence="4 5">
    <name type="scientific">Ascoidea rubescens DSM 1968</name>
    <dbReference type="NCBI Taxonomy" id="1344418"/>
    <lineage>
        <taxon>Eukaryota</taxon>
        <taxon>Fungi</taxon>
        <taxon>Dikarya</taxon>
        <taxon>Ascomycota</taxon>
        <taxon>Saccharomycotina</taxon>
        <taxon>Saccharomycetes</taxon>
        <taxon>Ascoideaceae</taxon>
        <taxon>Ascoidea</taxon>
    </lineage>
</organism>
<feature type="domain" description="VPS9" evidence="3">
    <location>
        <begin position="466"/>
        <end position="612"/>
    </location>
</feature>
<feature type="region of interest" description="Disordered" evidence="1">
    <location>
        <begin position="83"/>
        <end position="130"/>
    </location>
</feature>
<dbReference type="InterPro" id="IPR041804">
    <property type="entry name" value="Vps9_CUE"/>
</dbReference>
<reference evidence="5" key="1">
    <citation type="submission" date="2016-05" db="EMBL/GenBank/DDBJ databases">
        <title>Comparative genomics of biotechnologically important yeasts.</title>
        <authorList>
            <consortium name="DOE Joint Genome Institute"/>
            <person name="Riley R."/>
            <person name="Haridas S."/>
            <person name="Wolfe K.H."/>
            <person name="Lopes M.R."/>
            <person name="Hittinger C.T."/>
            <person name="Goker M."/>
            <person name="Salamov A."/>
            <person name="Wisecaver J."/>
            <person name="Long T.M."/>
            <person name="Aerts A.L."/>
            <person name="Barry K."/>
            <person name="Choi C."/>
            <person name="Clum A."/>
            <person name="Coughlan A.Y."/>
            <person name="Deshpande S."/>
            <person name="Douglass A.P."/>
            <person name="Hanson S.J."/>
            <person name="Klenk H.-P."/>
            <person name="Labutti K."/>
            <person name="Lapidus A."/>
            <person name="Lindquist E."/>
            <person name="Lipzen A."/>
            <person name="Meier-Kolthoff J.P."/>
            <person name="Ohm R.A."/>
            <person name="Otillar R.P."/>
            <person name="Pangilinan J."/>
            <person name="Peng Y."/>
            <person name="Rokas A."/>
            <person name="Rosa C.A."/>
            <person name="Scheuner C."/>
            <person name="Sibirny A.A."/>
            <person name="Slot J.C."/>
            <person name="Stielow J.B."/>
            <person name="Sun H."/>
            <person name="Kurtzman C.P."/>
            <person name="Blackwell M."/>
            <person name="Grigoriev I.V."/>
            <person name="Jeffries T.W."/>
        </authorList>
    </citation>
    <scope>NUCLEOTIDE SEQUENCE [LARGE SCALE GENOMIC DNA]</scope>
    <source>
        <strain evidence="5">DSM 1968</strain>
    </source>
</reference>
<sequence>MNSNIKDDQNRYTNSSKNSNILNQKFILNPTTNMLHDSSLSTSVNNTNINGNFITTSTNSKLTPSIHSPIALSGITYNNQTDNLIDLNDDSSDSDSNSESGSEPESDSNLHSNSILHQNTNNIDKEKEKDKSLKQISEILSQNLNEKSISNTQTIPNLNITINSQITNDLQPSIVINDPEKANLIDIQNDHNLSHFQQHNKIDLHNDDTFDSHDNEISNILNSQNVSSNLSGLFPSSPSSPSPSPSHQRSKSEYKLSNDLSNLSISENPANNDLLNLNDKNKNHKRSVSESPYILLNPPINENDNNNNNNNNENNDTIENKTVPPTTKLELKIQEKKLKAEKEKENELHKSIQKQDPNNLPFDFQRFLTYLKNKKADPIVRYLKSFLLAFSKRTWSVNEQVKLISDFKNFIYSKMLACHPFNKMNETEYINCQEGMEKLIMNRLYDQVFSPAIQVSSLDQSHSEDIIKDVMLNKQIRKFNWITPKHLDLDTKLIKKGSEFIKLAQNQLTKMNSYRSPRDKIICILNCCKVIFGLLKQLEKETNADSFIPLLIYIILSNSVNKEKKDLKLTSNLYYIERFRNKDWLTGEVSYYLSSFWVVIGFLEKLNKNSLTITDEEWEQRLNEHKAKIEKQKAKILSPIPKHSNNNNLINEPQTSQASTSTSLLDRTQDMTPSEVITNSATFIAKSFSSFFQTPPPVKEQETNEQIKQQPKKVNEEEEIAKQKSKAEYLAKSLYDKELEENINALVTMFPQLDRSIVKDLVVMNEGRIGKCVDLCLELVSTE</sequence>
<feature type="compositionally biased region" description="Low complexity" evidence="1">
    <location>
        <begin position="94"/>
        <end position="109"/>
    </location>
</feature>
<dbReference type="SUPFAM" id="SSF109993">
    <property type="entry name" value="VPS9 domain"/>
    <property type="match status" value="1"/>
</dbReference>
<proteinExistence type="predicted"/>
<dbReference type="GO" id="GO:0043130">
    <property type="term" value="F:ubiquitin binding"/>
    <property type="evidence" value="ECO:0007669"/>
    <property type="project" value="InterPro"/>
</dbReference>
<feature type="region of interest" description="Disordered" evidence="1">
    <location>
        <begin position="640"/>
        <end position="660"/>
    </location>
</feature>
<dbReference type="FunCoup" id="A0A1D2VNF5">
    <property type="interactions" value="160"/>
</dbReference>
<accession>A0A1D2VNF5</accession>
<dbReference type="InterPro" id="IPR009060">
    <property type="entry name" value="UBA-like_sf"/>
</dbReference>
<dbReference type="PANTHER" id="PTHR23101">
    <property type="entry name" value="RAB GDP/GTP EXCHANGE FACTOR"/>
    <property type="match status" value="1"/>
</dbReference>
<feature type="region of interest" description="Disordered" evidence="1">
    <location>
        <begin position="228"/>
        <end position="326"/>
    </location>
</feature>
<dbReference type="SUPFAM" id="SSF46934">
    <property type="entry name" value="UBA-like"/>
    <property type="match status" value="1"/>
</dbReference>
<evidence type="ECO:0000259" key="2">
    <source>
        <dbReference type="PROSITE" id="PS51140"/>
    </source>
</evidence>